<dbReference type="PROSITE" id="PS51257">
    <property type="entry name" value="PROKAR_LIPOPROTEIN"/>
    <property type="match status" value="1"/>
</dbReference>
<evidence type="ECO:0000313" key="1">
    <source>
        <dbReference type="EMBL" id="MEL1263625.1"/>
    </source>
</evidence>
<reference evidence="1 2" key="1">
    <citation type="submission" date="2024-04" db="EMBL/GenBank/DDBJ databases">
        <title>Draft genome sequence of Pseudoxanthomonas putridarboris WD12.</title>
        <authorList>
            <person name="Oh J."/>
        </authorList>
    </citation>
    <scope>NUCLEOTIDE SEQUENCE [LARGE SCALE GENOMIC DNA]</scope>
    <source>
        <strain evidence="1 2">WD12</strain>
    </source>
</reference>
<dbReference type="Proteomes" id="UP001459204">
    <property type="component" value="Unassembled WGS sequence"/>
</dbReference>
<sequence length="102" mass="10838">MGNRLGVAALVVLAMLLSACGSGLEGRYTDEFGMGTLTSHDGGKVVQSSELAGVEVEMQYEIDGDKVRLTHPDARGAALVLTRTDADTLSGPMGIKYRREPR</sequence>
<name>A0ABU9IXF3_9GAMM</name>
<proteinExistence type="predicted"/>
<accession>A0ABU9IXF3</accession>
<evidence type="ECO:0000313" key="2">
    <source>
        <dbReference type="Proteomes" id="UP001459204"/>
    </source>
</evidence>
<keyword evidence="2" id="KW-1185">Reference proteome</keyword>
<gene>
    <name evidence="1" type="ORF">AAD027_04445</name>
</gene>
<dbReference type="EMBL" id="JBBWWT010000002">
    <property type="protein sequence ID" value="MEL1263625.1"/>
    <property type="molecule type" value="Genomic_DNA"/>
</dbReference>
<protein>
    <submittedName>
        <fullName evidence="1">Uncharacterized protein</fullName>
    </submittedName>
</protein>
<comment type="caution">
    <text evidence="1">The sequence shown here is derived from an EMBL/GenBank/DDBJ whole genome shotgun (WGS) entry which is preliminary data.</text>
</comment>
<organism evidence="1 2">
    <name type="scientific">Pseudoxanthomonas putridarboris</name>
    <dbReference type="NCBI Taxonomy" id="752605"/>
    <lineage>
        <taxon>Bacteria</taxon>
        <taxon>Pseudomonadati</taxon>
        <taxon>Pseudomonadota</taxon>
        <taxon>Gammaproteobacteria</taxon>
        <taxon>Lysobacterales</taxon>
        <taxon>Lysobacteraceae</taxon>
        <taxon>Pseudoxanthomonas</taxon>
    </lineage>
</organism>
<dbReference type="RefSeq" id="WP_341724821.1">
    <property type="nucleotide sequence ID" value="NZ_JBBWWT010000002.1"/>
</dbReference>